<gene>
    <name evidence="12" type="ORF">SAMN02745116_00272</name>
</gene>
<evidence type="ECO:0000256" key="7">
    <source>
        <dbReference type="ARBA" id="ARBA00022840"/>
    </source>
</evidence>
<dbReference type="InterPro" id="IPR003593">
    <property type="entry name" value="AAA+_ATPase"/>
</dbReference>
<dbReference type="STRING" id="263852.SAMN02745116_00272"/>
<keyword evidence="5" id="KW-0677">Repeat</keyword>
<keyword evidence="13" id="KW-1185">Reference proteome</keyword>
<evidence type="ECO:0000313" key="13">
    <source>
        <dbReference type="Proteomes" id="UP000190328"/>
    </source>
</evidence>
<dbReference type="GO" id="GO:0042626">
    <property type="term" value="F:ATPase-coupled transmembrane transporter activity"/>
    <property type="evidence" value="ECO:0007669"/>
    <property type="project" value="TreeGrafter"/>
</dbReference>
<dbReference type="Pfam" id="PF12558">
    <property type="entry name" value="DUF3744"/>
    <property type="match status" value="1"/>
</dbReference>
<dbReference type="NCBIfam" id="NF010167">
    <property type="entry name" value="PRK13648.1"/>
    <property type="match status" value="2"/>
</dbReference>
<evidence type="ECO:0000256" key="10">
    <source>
        <dbReference type="ARBA" id="ARBA00025157"/>
    </source>
</evidence>
<dbReference type="InterPro" id="IPR022216">
    <property type="entry name" value="ABC_Co_transporter"/>
</dbReference>
<dbReference type="PROSITE" id="PS00211">
    <property type="entry name" value="ABC_TRANSPORTER_1"/>
    <property type="match status" value="2"/>
</dbReference>
<dbReference type="FunFam" id="3.40.50.300:FF:000224">
    <property type="entry name" value="Energy-coupling factor transporter ATP-binding protein EcfA"/>
    <property type="match status" value="1"/>
</dbReference>
<keyword evidence="9" id="KW-0472">Membrane</keyword>
<accession>A0A1T4KI91</accession>
<dbReference type="OrthoDB" id="501320at2"/>
<dbReference type="InterPro" id="IPR017871">
    <property type="entry name" value="ABC_transporter-like_CS"/>
</dbReference>
<dbReference type="EMBL" id="FUXI01000002">
    <property type="protein sequence ID" value="SJZ42139.1"/>
    <property type="molecule type" value="Genomic_DNA"/>
</dbReference>
<keyword evidence="3" id="KW-0813">Transport</keyword>
<evidence type="ECO:0000256" key="3">
    <source>
        <dbReference type="ARBA" id="ARBA00022448"/>
    </source>
</evidence>
<proteinExistence type="inferred from homology"/>
<dbReference type="SMART" id="SM00382">
    <property type="entry name" value="AAA"/>
    <property type="match status" value="2"/>
</dbReference>
<evidence type="ECO:0000256" key="1">
    <source>
        <dbReference type="ARBA" id="ARBA00004202"/>
    </source>
</evidence>
<dbReference type="GO" id="GO:0005524">
    <property type="term" value="F:ATP binding"/>
    <property type="evidence" value="ECO:0007669"/>
    <property type="project" value="UniProtKB-KW"/>
</dbReference>
<protein>
    <submittedName>
        <fullName evidence="12">Energy-coupling factor transport system ATP-binding protein</fullName>
    </submittedName>
</protein>
<dbReference type="Pfam" id="PF00005">
    <property type="entry name" value="ABC_tran"/>
    <property type="match status" value="2"/>
</dbReference>
<evidence type="ECO:0000256" key="9">
    <source>
        <dbReference type="ARBA" id="ARBA00023136"/>
    </source>
</evidence>
<name>A0A1T4KI91_9ENTE</name>
<evidence type="ECO:0000256" key="8">
    <source>
        <dbReference type="ARBA" id="ARBA00022967"/>
    </source>
</evidence>
<comment type="subcellular location">
    <subcellularLocation>
        <location evidence="1">Cell membrane</location>
        <topology evidence="1">Peripheral membrane protein</topology>
    </subcellularLocation>
</comment>
<keyword evidence="6" id="KW-0547">Nucleotide-binding</keyword>
<dbReference type="InterPro" id="IPR027417">
    <property type="entry name" value="P-loop_NTPase"/>
</dbReference>
<organism evidence="12 13">
    <name type="scientific">Pilibacter termitis</name>
    <dbReference type="NCBI Taxonomy" id="263852"/>
    <lineage>
        <taxon>Bacteria</taxon>
        <taxon>Bacillati</taxon>
        <taxon>Bacillota</taxon>
        <taxon>Bacilli</taxon>
        <taxon>Lactobacillales</taxon>
        <taxon>Enterococcaceae</taxon>
        <taxon>Pilibacter</taxon>
    </lineage>
</organism>
<evidence type="ECO:0000256" key="2">
    <source>
        <dbReference type="ARBA" id="ARBA00005417"/>
    </source>
</evidence>
<evidence type="ECO:0000259" key="11">
    <source>
        <dbReference type="PROSITE" id="PS50893"/>
    </source>
</evidence>
<dbReference type="InterPro" id="IPR015856">
    <property type="entry name" value="ABC_transpr_CbiO/EcfA_su"/>
</dbReference>
<dbReference type="Proteomes" id="UP000190328">
    <property type="component" value="Unassembled WGS sequence"/>
</dbReference>
<dbReference type="GO" id="GO:0043190">
    <property type="term" value="C:ATP-binding cassette (ABC) transporter complex"/>
    <property type="evidence" value="ECO:0007669"/>
    <property type="project" value="TreeGrafter"/>
</dbReference>
<dbReference type="AlphaFoldDB" id="A0A1T4KI91"/>
<evidence type="ECO:0000256" key="5">
    <source>
        <dbReference type="ARBA" id="ARBA00022737"/>
    </source>
</evidence>
<reference evidence="12 13" key="1">
    <citation type="submission" date="2017-02" db="EMBL/GenBank/DDBJ databases">
        <authorList>
            <person name="Peterson S.W."/>
        </authorList>
    </citation>
    <scope>NUCLEOTIDE SEQUENCE [LARGE SCALE GENOMIC DNA]</scope>
    <source>
        <strain evidence="12 13">ATCC BAA-1030</strain>
    </source>
</reference>
<feature type="domain" description="ABC transporter" evidence="11">
    <location>
        <begin position="6"/>
        <end position="247"/>
    </location>
</feature>
<dbReference type="FunFam" id="3.40.50.300:FF:001422">
    <property type="entry name" value="Cobalt ABC transporter ATP-binding protein"/>
    <property type="match status" value="1"/>
</dbReference>
<dbReference type="InterPro" id="IPR003439">
    <property type="entry name" value="ABC_transporter-like_ATP-bd"/>
</dbReference>
<dbReference type="RefSeq" id="WP_078806241.1">
    <property type="nucleotide sequence ID" value="NZ_FUXI01000002.1"/>
</dbReference>
<dbReference type="Gene3D" id="3.40.50.300">
    <property type="entry name" value="P-loop containing nucleotide triphosphate hydrolases"/>
    <property type="match status" value="2"/>
</dbReference>
<feature type="domain" description="ABC transporter" evidence="11">
    <location>
        <begin position="302"/>
        <end position="535"/>
    </location>
</feature>
<dbReference type="PANTHER" id="PTHR43553">
    <property type="entry name" value="HEAVY METAL TRANSPORTER"/>
    <property type="match status" value="1"/>
</dbReference>
<comment type="similarity">
    <text evidence="2">Belongs to the ABC transporter superfamily.</text>
</comment>
<evidence type="ECO:0000256" key="6">
    <source>
        <dbReference type="ARBA" id="ARBA00022741"/>
    </source>
</evidence>
<dbReference type="InterPro" id="IPR050095">
    <property type="entry name" value="ECF_ABC_transporter_ATP-bd"/>
</dbReference>
<dbReference type="PANTHER" id="PTHR43553:SF26">
    <property type="entry name" value="ABC TRANSPORTER ATP-BINDING PROTEIN BC_2655-RELATED"/>
    <property type="match status" value="1"/>
</dbReference>
<dbReference type="CDD" id="cd03225">
    <property type="entry name" value="ABC_cobalt_CbiO_domain1"/>
    <property type="match status" value="2"/>
</dbReference>
<dbReference type="PROSITE" id="PS50893">
    <property type="entry name" value="ABC_TRANSPORTER_2"/>
    <property type="match status" value="2"/>
</dbReference>
<sequence length="569" mass="64531">MRKKVIEFVDFSFQYESQSEATLKNINLSIYEGEKILIVGASGSGKSTLVHCLNGLIPHLYKGKMTGSAKIGGKDLESQSLHELSFQTGTVLQDTDGQFIGLTVGEDIAFALENDEVSQEVMLPEVEKWAEKVEISTHLTHKPQELSGGQKQRVSMAGVLISESPILLFDEPLANLDPHAGKETIELIDELHKQTNTTVIIVEHRLEDVLHRNVDRIIVVNEGEIVSDTSPDELLKSETLMTYGIREPLYVTAMKYAEIDVKNVENLADLRYLKGKEIKQKLENWQGKHPNLVTKEASEELLSLERVNYRYQNSQKKVLNDISFQIQKGERISIVGKNGSGKSTLSKVICGFLQANGTFLWQKKEIREHSIKERAEKIGYVMQNPNQMISKTMIFDEVALGLKLRGVEEEEIKERVEKTLKVCGLYSFRNWPISALSYGQKKRVTIAAILVLEPEMIILDEPTAGQDFRNYSEMMNFLDELNAQGKTIVMITHDMHLMLEYSDRTFAMLDGEILADKLPSEVLTDEQLVKKANLKETSLFTLAKTFELEKPELFVQKFIAYDRVVRENE</sequence>
<comment type="function">
    <text evidence="10">Probably part of an ABC transporter complex. Responsible for energy coupling to the transport system.</text>
</comment>
<dbReference type="SUPFAM" id="SSF52540">
    <property type="entry name" value="P-loop containing nucleoside triphosphate hydrolases"/>
    <property type="match status" value="2"/>
</dbReference>
<keyword evidence="7 12" id="KW-0067">ATP-binding</keyword>
<evidence type="ECO:0000256" key="4">
    <source>
        <dbReference type="ARBA" id="ARBA00022475"/>
    </source>
</evidence>
<dbReference type="GO" id="GO:0016887">
    <property type="term" value="F:ATP hydrolysis activity"/>
    <property type="evidence" value="ECO:0007669"/>
    <property type="project" value="InterPro"/>
</dbReference>
<keyword evidence="8" id="KW-1278">Translocase</keyword>
<evidence type="ECO:0000313" key="12">
    <source>
        <dbReference type="EMBL" id="SJZ42139.1"/>
    </source>
</evidence>
<keyword evidence="4" id="KW-1003">Cell membrane</keyword>